<evidence type="ECO:0000256" key="2">
    <source>
        <dbReference type="SAM" id="Phobius"/>
    </source>
</evidence>
<dbReference type="RefSeq" id="WP_143850314.1">
    <property type="nucleotide sequence ID" value="NZ_VLXZ01000015.1"/>
</dbReference>
<dbReference type="GO" id="GO:0019867">
    <property type="term" value="C:outer membrane"/>
    <property type="evidence" value="ECO:0007669"/>
    <property type="project" value="InterPro"/>
</dbReference>
<dbReference type="GO" id="GO:0009254">
    <property type="term" value="P:peptidoglycan turnover"/>
    <property type="evidence" value="ECO:0007669"/>
    <property type="project" value="InterPro"/>
</dbReference>
<evidence type="ECO:0000313" key="5">
    <source>
        <dbReference type="Proteomes" id="UP000318521"/>
    </source>
</evidence>
<dbReference type="GO" id="GO:0004553">
    <property type="term" value="F:hydrolase activity, hydrolyzing O-glycosyl compounds"/>
    <property type="evidence" value="ECO:0007669"/>
    <property type="project" value="InterPro"/>
</dbReference>
<dbReference type="SUPFAM" id="SSF50685">
    <property type="entry name" value="Barwin-like endoglucanases"/>
    <property type="match status" value="1"/>
</dbReference>
<organism evidence="4 5">
    <name type="scientific">Alkalicoccobacillus porphyridii</name>
    <dbReference type="NCBI Taxonomy" id="2597270"/>
    <lineage>
        <taxon>Bacteria</taxon>
        <taxon>Bacillati</taxon>
        <taxon>Bacillota</taxon>
        <taxon>Bacilli</taxon>
        <taxon>Bacillales</taxon>
        <taxon>Bacillaceae</taxon>
        <taxon>Alkalicoccobacillus</taxon>
    </lineage>
</organism>
<dbReference type="InterPro" id="IPR011098">
    <property type="entry name" value="G5_dom"/>
</dbReference>
<dbReference type="Gene3D" id="2.40.40.10">
    <property type="entry name" value="RlpA-like domain"/>
    <property type="match status" value="1"/>
</dbReference>
<dbReference type="Proteomes" id="UP000318521">
    <property type="component" value="Unassembled WGS sequence"/>
</dbReference>
<dbReference type="PANTHER" id="PTHR39160:SF4">
    <property type="entry name" value="RESUSCITATION-PROMOTING FACTOR RPFB"/>
    <property type="match status" value="1"/>
</dbReference>
<dbReference type="CDD" id="cd22786">
    <property type="entry name" value="DPBB_YuiC-like"/>
    <property type="match status" value="1"/>
</dbReference>
<feature type="domain" description="G5" evidence="3">
    <location>
        <begin position="211"/>
        <end position="291"/>
    </location>
</feature>
<dbReference type="Pfam" id="PF06725">
    <property type="entry name" value="3D"/>
    <property type="match status" value="1"/>
</dbReference>
<reference evidence="4 5" key="1">
    <citation type="submission" date="2019-07" db="EMBL/GenBank/DDBJ databases">
        <authorList>
            <person name="Park Y.J."/>
            <person name="Jeong S.E."/>
            <person name="Jung H.S."/>
        </authorList>
    </citation>
    <scope>NUCLEOTIDE SEQUENCE [LARGE SCALE GENOMIC DNA]</scope>
    <source>
        <strain evidence="5">P16(2019)</strain>
    </source>
</reference>
<evidence type="ECO:0000259" key="3">
    <source>
        <dbReference type="PROSITE" id="PS51109"/>
    </source>
</evidence>
<dbReference type="PROSITE" id="PS51109">
    <property type="entry name" value="G5"/>
    <property type="match status" value="1"/>
</dbReference>
<dbReference type="AlphaFoldDB" id="A0A553ZUH5"/>
<dbReference type="InterPro" id="IPR036908">
    <property type="entry name" value="RlpA-like_sf"/>
</dbReference>
<dbReference type="Pfam" id="PF07501">
    <property type="entry name" value="G5"/>
    <property type="match status" value="1"/>
</dbReference>
<keyword evidence="1" id="KW-0732">Signal</keyword>
<dbReference type="EMBL" id="VLXZ01000015">
    <property type="protein sequence ID" value="TSB45073.1"/>
    <property type="molecule type" value="Genomic_DNA"/>
</dbReference>
<dbReference type="SMART" id="SM01208">
    <property type="entry name" value="G5"/>
    <property type="match status" value="1"/>
</dbReference>
<keyword evidence="2" id="KW-1133">Transmembrane helix</keyword>
<dbReference type="InterPro" id="IPR007137">
    <property type="entry name" value="DUF348"/>
</dbReference>
<evidence type="ECO:0000313" key="4">
    <source>
        <dbReference type="EMBL" id="TSB45073.1"/>
    </source>
</evidence>
<dbReference type="OrthoDB" id="9798935at2"/>
<feature type="transmembrane region" description="Helical" evidence="2">
    <location>
        <begin position="20"/>
        <end position="38"/>
    </location>
</feature>
<keyword evidence="5" id="KW-1185">Reference proteome</keyword>
<accession>A0A553ZUH5</accession>
<evidence type="ECO:0000256" key="1">
    <source>
        <dbReference type="ARBA" id="ARBA00022729"/>
    </source>
</evidence>
<dbReference type="InterPro" id="IPR010611">
    <property type="entry name" value="3D_dom"/>
</dbReference>
<keyword evidence="2" id="KW-0472">Membrane</keyword>
<dbReference type="PANTHER" id="PTHR39160">
    <property type="entry name" value="CELL WALL-BINDING PROTEIN YOCH"/>
    <property type="match status" value="1"/>
</dbReference>
<comment type="caution">
    <text evidence="4">The sequence shown here is derived from an EMBL/GenBank/DDBJ whole genome shotgun (WGS) entry which is preliminary data.</text>
</comment>
<keyword evidence="2" id="KW-0812">Transmembrane</keyword>
<dbReference type="InterPro" id="IPR051933">
    <property type="entry name" value="Resuscitation_pf_RpfB"/>
</dbReference>
<dbReference type="Pfam" id="PF03990">
    <property type="entry name" value="DUF348"/>
    <property type="match status" value="3"/>
</dbReference>
<name>A0A553ZUH5_9BACI</name>
<proteinExistence type="predicted"/>
<dbReference type="Gene3D" id="2.20.230.10">
    <property type="entry name" value="Resuscitation-promoting factor rpfb"/>
    <property type="match status" value="1"/>
</dbReference>
<protein>
    <submittedName>
        <fullName evidence="4">DUF348 domain-containing protein</fullName>
    </submittedName>
</protein>
<sequence>MEATKTYRLLLDHVSNHKYLISIMGFVIILAGIFYTVYEMTKNSVTVSIDGNEDVTISTHADTVADLFAEEDWNPTQHDVIEPSLDTELMNDTEILWKQAKEVAVTLDGESNDVWTTADDVSGLLEELSVQVKEHDEIEPALDTDITNNMTVQYDPAFLVTLKSDGEEQEIWTTSTTVADFLDKEQIELGDLDRVEPVLEDSLDENTDVQVTRVEKVTDVVEEEISFETITKDDGNLDKGKEEVLENGALGIVKNTFEVILEDGKEVSRELLEEETVKESVDRVVAVGTLEQASTVASSEPMKEEKTNTQIAGEVVEAPAQKEEKSFTMTATAYTAGCAGCSGVTATGIDLNSNRNMKVVAVDPSVIPLGSTVHVEGYGTAIAGDTGGAINGNKIDLHMPTKAEAERFGRKQVKVTIVE</sequence>
<gene>
    <name evidence="4" type="ORF">FN960_18300</name>
</gene>